<evidence type="ECO:0000256" key="3">
    <source>
        <dbReference type="ARBA" id="ARBA00022989"/>
    </source>
</evidence>
<dbReference type="Pfam" id="PF05105">
    <property type="entry name" value="Phage_holin_4_1"/>
    <property type="match status" value="1"/>
</dbReference>
<dbReference type="RefSeq" id="WP_187022712.1">
    <property type="nucleotide sequence ID" value="NZ_JACOPB010000007.1"/>
</dbReference>
<comment type="subcellular location">
    <subcellularLocation>
        <location evidence="1">Membrane</location>
        <topology evidence="1">Multi-pass membrane protein</topology>
    </subcellularLocation>
</comment>
<dbReference type="InterPro" id="IPR006480">
    <property type="entry name" value="Phage_holin_4_1"/>
</dbReference>
<evidence type="ECO:0000313" key="6">
    <source>
        <dbReference type="EMBL" id="MBC5709723.1"/>
    </source>
</evidence>
<dbReference type="NCBIfam" id="TIGR01593">
    <property type="entry name" value="holin_tox_secr"/>
    <property type="match status" value="1"/>
</dbReference>
<dbReference type="EMBL" id="JACOPB010000007">
    <property type="protein sequence ID" value="MBC5709723.1"/>
    <property type="molecule type" value="Genomic_DNA"/>
</dbReference>
<evidence type="ECO:0000256" key="1">
    <source>
        <dbReference type="ARBA" id="ARBA00004141"/>
    </source>
</evidence>
<organism evidence="6 7">
    <name type="scientific">Hungatella hominis</name>
    <dbReference type="NCBI Taxonomy" id="2763050"/>
    <lineage>
        <taxon>Bacteria</taxon>
        <taxon>Bacillati</taxon>
        <taxon>Bacillota</taxon>
        <taxon>Clostridia</taxon>
        <taxon>Lachnospirales</taxon>
        <taxon>Lachnospiraceae</taxon>
        <taxon>Hungatella</taxon>
    </lineage>
</organism>
<evidence type="ECO:0000256" key="2">
    <source>
        <dbReference type="ARBA" id="ARBA00022692"/>
    </source>
</evidence>
<evidence type="ECO:0000256" key="5">
    <source>
        <dbReference type="SAM" id="Phobius"/>
    </source>
</evidence>
<evidence type="ECO:0000313" key="7">
    <source>
        <dbReference type="Proteomes" id="UP000634672"/>
    </source>
</evidence>
<feature type="transmembrane region" description="Helical" evidence="5">
    <location>
        <begin position="12"/>
        <end position="35"/>
    </location>
</feature>
<keyword evidence="3 5" id="KW-1133">Transmembrane helix</keyword>
<feature type="transmembrane region" description="Helical" evidence="5">
    <location>
        <begin position="90"/>
        <end position="110"/>
    </location>
</feature>
<sequence>MKFIDKYNAVVGAAVTVLTAIFGVYWYVFAGYLLCNALDYITGWAKARKTHKESSSIGIVGIVKKVGYWIIVLVAFMIPELFIHLGQDLLGINLSFLALLGWFTLATLLVNEIRSILENLVEYGINVPEFLIRGLAITEKLISAGADTGEK</sequence>
<dbReference type="Proteomes" id="UP000634672">
    <property type="component" value="Unassembled WGS sequence"/>
</dbReference>
<keyword evidence="4 5" id="KW-0472">Membrane</keyword>
<feature type="transmembrane region" description="Helical" evidence="5">
    <location>
        <begin position="56"/>
        <end position="78"/>
    </location>
</feature>
<keyword evidence="7" id="KW-1185">Reference proteome</keyword>
<protein>
    <submittedName>
        <fullName evidence="6">Phage holin family protein</fullName>
    </submittedName>
</protein>
<proteinExistence type="predicted"/>
<name>A0ABR7H943_9FIRM</name>
<gene>
    <name evidence="6" type="ORF">H8S75_17330</name>
</gene>
<keyword evidence="2 5" id="KW-0812">Transmembrane</keyword>
<reference evidence="6 7" key="1">
    <citation type="submission" date="2020-08" db="EMBL/GenBank/DDBJ databases">
        <title>Genome public.</title>
        <authorList>
            <person name="Liu C."/>
            <person name="Sun Q."/>
        </authorList>
    </citation>
    <scope>NUCLEOTIDE SEQUENCE [LARGE SCALE GENOMIC DNA]</scope>
    <source>
        <strain evidence="6 7">NSJ-66</strain>
    </source>
</reference>
<accession>A0ABR7H943</accession>
<evidence type="ECO:0000256" key="4">
    <source>
        <dbReference type="ARBA" id="ARBA00023136"/>
    </source>
</evidence>
<comment type="caution">
    <text evidence="6">The sequence shown here is derived from an EMBL/GenBank/DDBJ whole genome shotgun (WGS) entry which is preliminary data.</text>
</comment>